<evidence type="ECO:0000256" key="5">
    <source>
        <dbReference type="ARBA" id="ARBA00022695"/>
    </source>
</evidence>
<keyword evidence="6" id="KW-0479">Metal-binding</keyword>
<dbReference type="GO" id="GO:0032549">
    <property type="term" value="F:ribonucleoside binding"/>
    <property type="evidence" value="ECO:0007669"/>
    <property type="project" value="InterPro"/>
</dbReference>
<dbReference type="InterPro" id="IPR007641">
    <property type="entry name" value="RNA_pol_Rpb2_7"/>
</dbReference>
<proteinExistence type="inferred from homology"/>
<evidence type="ECO:0000259" key="14">
    <source>
        <dbReference type="Pfam" id="PF04565"/>
    </source>
</evidence>
<dbReference type="CDD" id="cd00653">
    <property type="entry name" value="RNA_pol_B_RPB2"/>
    <property type="match status" value="1"/>
</dbReference>
<dbReference type="Pfam" id="PF04560">
    <property type="entry name" value="RNA_pol_Rpb2_7"/>
    <property type="match status" value="1"/>
</dbReference>
<dbReference type="GO" id="GO:0003899">
    <property type="term" value="F:DNA-directed RNA polymerase activity"/>
    <property type="evidence" value="ECO:0007669"/>
    <property type="project" value="UniProtKB-EC"/>
</dbReference>
<dbReference type="InterPro" id="IPR007645">
    <property type="entry name" value="RNA_pol_Rpb2_3"/>
</dbReference>
<feature type="domain" description="DNA-directed RNA polymerase subunit 2 hybrid-binding" evidence="10">
    <location>
        <begin position="737"/>
        <end position="1104"/>
    </location>
</feature>
<keyword evidence="5" id="KW-0548">Nucleotidyltransferase</keyword>
<dbReference type="GO" id="GO:0006351">
    <property type="term" value="P:DNA-templated transcription"/>
    <property type="evidence" value="ECO:0007669"/>
    <property type="project" value="InterPro"/>
</dbReference>
<keyword evidence="8" id="KW-0804">Transcription</keyword>
<dbReference type="InterPro" id="IPR015712">
    <property type="entry name" value="DNA-dir_RNA_pol_su2"/>
</dbReference>
<dbReference type="Pfam" id="PF04563">
    <property type="entry name" value="RNA_pol_Rpb2_1"/>
    <property type="match status" value="1"/>
</dbReference>
<dbReference type="Gene3D" id="3.90.1800.10">
    <property type="entry name" value="RNA polymerase alpha subunit dimerisation domain"/>
    <property type="match status" value="1"/>
</dbReference>
<dbReference type="Gene3D" id="3.90.1100.10">
    <property type="match status" value="2"/>
</dbReference>
<dbReference type="InterPro" id="IPR007644">
    <property type="entry name" value="RNA_pol_bsu_protrusion"/>
</dbReference>
<evidence type="ECO:0000256" key="8">
    <source>
        <dbReference type="ARBA" id="ARBA00023163"/>
    </source>
</evidence>
<feature type="compositionally biased region" description="Polar residues" evidence="9">
    <location>
        <begin position="1691"/>
        <end position="1705"/>
    </location>
</feature>
<dbReference type="SUPFAM" id="SSF64484">
    <property type="entry name" value="beta and beta-prime subunits of DNA dependent RNA-polymerase"/>
    <property type="match status" value="1"/>
</dbReference>
<evidence type="ECO:0000259" key="11">
    <source>
        <dbReference type="Pfam" id="PF04560"/>
    </source>
</evidence>
<dbReference type="Pfam" id="PF04561">
    <property type="entry name" value="RNA_pol_Rpb2_2"/>
    <property type="match status" value="1"/>
</dbReference>
<evidence type="ECO:0000259" key="13">
    <source>
        <dbReference type="Pfam" id="PF04563"/>
    </source>
</evidence>
<dbReference type="Gene3D" id="2.40.50.150">
    <property type="match status" value="1"/>
</dbReference>
<dbReference type="InterPro" id="IPR007120">
    <property type="entry name" value="DNA-dir_RNAP_su2_dom"/>
</dbReference>
<feature type="compositionally biased region" description="Basic and acidic residues" evidence="9">
    <location>
        <begin position="1671"/>
        <end position="1690"/>
    </location>
</feature>
<name>A0A6C0C2G3_9ZZZZ</name>
<evidence type="ECO:0000256" key="1">
    <source>
        <dbReference type="ARBA" id="ARBA00006835"/>
    </source>
</evidence>
<evidence type="ECO:0000256" key="3">
    <source>
        <dbReference type="ARBA" id="ARBA00022478"/>
    </source>
</evidence>
<accession>A0A6C0C2G3</accession>
<feature type="domain" description="RNA polymerase Rpb2" evidence="15">
    <location>
        <begin position="573"/>
        <end position="632"/>
    </location>
</feature>
<keyword evidence="7" id="KW-0862">Zinc</keyword>
<evidence type="ECO:0000256" key="4">
    <source>
        <dbReference type="ARBA" id="ARBA00022679"/>
    </source>
</evidence>
<dbReference type="Gene3D" id="3.90.1110.10">
    <property type="entry name" value="RNA polymerase Rpb2, domain 2"/>
    <property type="match status" value="1"/>
</dbReference>
<evidence type="ECO:0000256" key="2">
    <source>
        <dbReference type="ARBA" id="ARBA00012418"/>
    </source>
</evidence>
<dbReference type="InterPro" id="IPR037033">
    <property type="entry name" value="DNA-dir_RNAP_su2_hyb_sf"/>
</dbReference>
<keyword evidence="3" id="KW-0240">DNA-directed RNA polymerase</keyword>
<organism evidence="16">
    <name type="scientific">viral metagenome</name>
    <dbReference type="NCBI Taxonomy" id="1070528"/>
    <lineage>
        <taxon>unclassified sequences</taxon>
        <taxon>metagenomes</taxon>
        <taxon>organismal metagenomes</taxon>
    </lineage>
</organism>
<comment type="similarity">
    <text evidence="1">Belongs to the RNA polymerase beta chain family.</text>
</comment>
<reference evidence="16" key="1">
    <citation type="journal article" date="2020" name="Nature">
        <title>Giant virus diversity and host interactions through global metagenomics.</title>
        <authorList>
            <person name="Schulz F."/>
            <person name="Roux S."/>
            <person name="Paez-Espino D."/>
            <person name="Jungbluth S."/>
            <person name="Walsh D.A."/>
            <person name="Denef V.J."/>
            <person name="McMahon K.D."/>
            <person name="Konstantinidis K.T."/>
            <person name="Eloe-Fadrosh E.A."/>
            <person name="Kyrpides N.C."/>
            <person name="Woyke T."/>
        </authorList>
    </citation>
    <scope>NUCLEOTIDE SEQUENCE</scope>
    <source>
        <strain evidence="16">GVMAG-M-3300020185-18</strain>
    </source>
</reference>
<evidence type="ECO:0000256" key="9">
    <source>
        <dbReference type="SAM" id="MobiDB-lite"/>
    </source>
</evidence>
<dbReference type="EC" id="2.7.7.6" evidence="2"/>
<dbReference type="EMBL" id="MN739327">
    <property type="protein sequence ID" value="QHS98885.1"/>
    <property type="molecule type" value="Genomic_DNA"/>
</dbReference>
<evidence type="ECO:0000313" key="16">
    <source>
        <dbReference type="EMBL" id="QHS98885.1"/>
    </source>
</evidence>
<feature type="region of interest" description="Disordered" evidence="9">
    <location>
        <begin position="1657"/>
        <end position="1705"/>
    </location>
</feature>
<evidence type="ECO:0000256" key="6">
    <source>
        <dbReference type="ARBA" id="ARBA00022723"/>
    </source>
</evidence>
<dbReference type="PANTHER" id="PTHR20856">
    <property type="entry name" value="DNA-DIRECTED RNA POLYMERASE I SUBUNIT 2"/>
    <property type="match status" value="1"/>
</dbReference>
<evidence type="ECO:0000259" key="15">
    <source>
        <dbReference type="Pfam" id="PF04566"/>
    </source>
</evidence>
<feature type="domain" description="RNA polymerase Rpb2" evidence="14">
    <location>
        <begin position="475"/>
        <end position="538"/>
    </location>
</feature>
<feature type="domain" description="RNA polymerase Rpb2" evidence="12">
    <location>
        <begin position="256"/>
        <end position="388"/>
    </location>
</feature>
<evidence type="ECO:0000256" key="7">
    <source>
        <dbReference type="ARBA" id="ARBA00022833"/>
    </source>
</evidence>
<sequence>MEDISWKTIDIMFKDNPNFLIKHHIESYNEFFSNGIINIFKSTNPLKFFKEEIGKNSGKYKYNCNIYLGGKQGDKIYFGKPIIVDKDEDGKREHYMYPNEARLRNMTYAFTIHYDVVIEYTLLVNNNSGKLGMEQYDMLTPDMDGMTQVIEKVYLGKFPIMLQSNLCILNKLTPQTRYNFGECKNDNGGYFIIDGKEKVILSQEGRADNMLYIKDDFNELYSCSAEIRSVSEDASKPVRTLAVRLVREQPSLYNGNIVIAVPNVRKPVPLFILMRALGIISDKSIIEHCLLDIKKYDTLLDLFKPSIYDAGYIFTQSAALEYIKTLTKGYTVEHVLEILMNYFLPHIGEMNFKAKALYIGYMVKRLLLVHTKNEKETDRDSYRYKRIEHPGILLYGLFREYFKKQRDDLYLKMDKKYYYNNNFVNYQDLDFLNLIKQNQQDFFSNRIVEEGFRKAFKGNWGADSHTKKLGVVQDLNRLSFFGFLCQMRKTNLPIAADGAKIIAPRRLNATQYGYLCPIHSPDGGNVGLHKHLSMSTHITSGCSIRPYINYLRKLKIKLLEECNIDYLSKTTKIFLNGRWIGVSATPLEIISIMRLHRRNNLIDIYTSIFFDIKRNEILICSDAGRPTRPLFYMYNNELSFEREKVMNKYDKNELTWNNIIYGFGNEKKSYLNNNCKITFTTASVEKLLNDSAIVEYIDTQEGEGMLLANSQLVRGQYNEKNVTHCEIHPSLILSIQANQVIFPQNNPYPRNAFACGQAKQAVSIYHSNYTLRIDKSALILNYGQIPLTKSKYLKYATNEEHPFGENAIVAIMCYTGYNVEDAVIVNEGALKRGLFRTTYYNSYEAHEELENVGGAKSNLFFTNPQKDAKVVSLKEGFDYSKLDDETGIIRENEIIDEKTIVMGMATSNIDKEYIDSSITPKKAQTGIVDKSFITKNDKGKRLAKVRIRAERIPAIGDKFCSRAGQKGTIGIILPEQDMPTTANGIRPDIIVNPHAMPSRMTIGHLIETLTSKVGCLYGSYYDCTAFVNKGEKTEILGKLLTKENYHKSGTEVLYNGMTGEQLEADIYFGPTYYERLKHMPKDKINYRAKGPRQALTRQTVQGRANNGGLRIGEMDRDCLIAHGLSYFISESMMVRGDQYKLAVCNKTGCIAIYNEKKNLFLSPIADGPIQFKDITKYGANIVNISKFGRDFSIVNVPYSFKLLLQELKTMNCTMRIITEKNVNQLIPLLHGNDIENAGFKDFDDIMFKIKNELNKDGFLDTDPPEVLERTPQEIQEPRSIKIQPWTDDGGDWENEKEYEMGTGMPEDYNKDLHEIDQWGRFVVGKKVKPKYLEREAPDERSIIYTIDKIYQDLRTEPSKIVVHVLYDDINGFEKKKQYDIKELELLDDTTFIDHEFKVGDLVNWMTTDDEGNKIRGQQIYRIKSLKDQSILYKGTHGTEEAKYNNYKEASLEKKIKTETGEEKWVFAMNKDVKELRLIMKDEPFVEDFSPKSPEGIFDERDLITVGSTVIYRGKFDDKYIVKDANYNTGKVFIEPKDVKEGEPSDPPDWVPIKELQWLLDEDGNTPNNSEASPQYIPQASTLTEKGNLSSTFDTKDTTKEPEYLIGDNVEYNGIKYEVEDYDTAKNTVDLINPMGDDKVITVSTSEVNEIDTPDQTTITTTVQGNDDDDLEVLKTKEPEKEPDEKKDDKTQNGGTHTIKINTQPF</sequence>
<dbReference type="GO" id="GO:0046872">
    <property type="term" value="F:metal ion binding"/>
    <property type="evidence" value="ECO:0007669"/>
    <property type="project" value="UniProtKB-KW"/>
</dbReference>
<dbReference type="InterPro" id="IPR007121">
    <property type="entry name" value="RNA_pol_bsu_CS"/>
</dbReference>
<dbReference type="InterPro" id="IPR007646">
    <property type="entry name" value="RNA_pol_Rpb2_4"/>
</dbReference>
<dbReference type="PROSITE" id="PS01166">
    <property type="entry name" value="RNA_POL_BETA"/>
    <property type="match status" value="1"/>
</dbReference>
<evidence type="ECO:0000259" key="12">
    <source>
        <dbReference type="Pfam" id="PF04561"/>
    </source>
</evidence>
<dbReference type="InterPro" id="IPR014724">
    <property type="entry name" value="RNA_pol_RPB2_OB-fold"/>
</dbReference>
<evidence type="ECO:0000259" key="10">
    <source>
        <dbReference type="Pfam" id="PF00562"/>
    </source>
</evidence>
<protein>
    <recommendedName>
        <fullName evidence="2">DNA-directed RNA polymerase</fullName>
        <ecNumber evidence="2">2.7.7.6</ecNumber>
    </recommendedName>
</protein>
<feature type="domain" description="RNA polymerase Rpb2" evidence="11">
    <location>
        <begin position="1107"/>
        <end position="1218"/>
    </location>
</feature>
<dbReference type="GO" id="GO:0003677">
    <property type="term" value="F:DNA binding"/>
    <property type="evidence" value="ECO:0007669"/>
    <property type="project" value="InterPro"/>
</dbReference>
<dbReference type="Pfam" id="PF00562">
    <property type="entry name" value="RNA_pol_Rpb2_6"/>
    <property type="match status" value="1"/>
</dbReference>
<dbReference type="InterPro" id="IPR037034">
    <property type="entry name" value="RNA_pol_Rpb2_2_sf"/>
</dbReference>
<dbReference type="InterPro" id="IPR007642">
    <property type="entry name" value="RNA_pol_Rpb2_2"/>
</dbReference>
<feature type="domain" description="RNA polymerase beta subunit protrusion" evidence="13">
    <location>
        <begin position="20"/>
        <end position="423"/>
    </location>
</feature>
<dbReference type="GO" id="GO:0000428">
    <property type="term" value="C:DNA-directed RNA polymerase complex"/>
    <property type="evidence" value="ECO:0007669"/>
    <property type="project" value="UniProtKB-KW"/>
</dbReference>
<dbReference type="Pfam" id="PF04565">
    <property type="entry name" value="RNA_pol_Rpb2_3"/>
    <property type="match status" value="1"/>
</dbReference>
<dbReference type="Pfam" id="PF04566">
    <property type="entry name" value="RNA_pol_Rpb2_4"/>
    <property type="match status" value="1"/>
</dbReference>
<dbReference type="Gene3D" id="2.40.270.10">
    <property type="entry name" value="DNA-directed RNA polymerase, subunit 2, domain 6"/>
    <property type="match status" value="1"/>
</dbReference>
<keyword evidence="4" id="KW-0808">Transferase</keyword>